<dbReference type="PROSITE" id="PS51677">
    <property type="entry name" value="NODB"/>
    <property type="match status" value="1"/>
</dbReference>
<dbReference type="CDD" id="cd10917">
    <property type="entry name" value="CE4_NodB_like_6s_7s"/>
    <property type="match status" value="1"/>
</dbReference>
<dbReference type="Proteomes" id="UP000474024">
    <property type="component" value="Unassembled WGS sequence"/>
</dbReference>
<protein>
    <submittedName>
        <fullName evidence="4">Polysaccharide deacetylase family protein</fullName>
    </submittedName>
</protein>
<evidence type="ECO:0000259" key="3">
    <source>
        <dbReference type="PROSITE" id="PS51677"/>
    </source>
</evidence>
<dbReference type="PANTHER" id="PTHR10587:SF128">
    <property type="entry name" value="POLYSACCHARIDE DEACETYLASE PDAB-RELATED"/>
    <property type="match status" value="1"/>
</dbReference>
<dbReference type="InterPro" id="IPR002509">
    <property type="entry name" value="NODB_dom"/>
</dbReference>
<feature type="region of interest" description="Disordered" evidence="1">
    <location>
        <begin position="270"/>
        <end position="291"/>
    </location>
</feature>
<evidence type="ECO:0000256" key="2">
    <source>
        <dbReference type="SAM" id="Phobius"/>
    </source>
</evidence>
<evidence type="ECO:0000313" key="5">
    <source>
        <dbReference type="Proteomes" id="UP000474024"/>
    </source>
</evidence>
<keyword evidence="5" id="KW-1185">Reference proteome</keyword>
<dbReference type="EMBL" id="VUNI01000005">
    <property type="protein sequence ID" value="MST74348.1"/>
    <property type="molecule type" value="Genomic_DNA"/>
</dbReference>
<organism evidence="4 5">
    <name type="scientific">Roseburia porci</name>
    <dbReference type="NCBI Taxonomy" id="2605790"/>
    <lineage>
        <taxon>Bacteria</taxon>
        <taxon>Bacillati</taxon>
        <taxon>Bacillota</taxon>
        <taxon>Clostridia</taxon>
        <taxon>Lachnospirales</taxon>
        <taxon>Lachnospiraceae</taxon>
        <taxon>Roseburia</taxon>
    </lineage>
</organism>
<accession>A0A6L5YPY6</accession>
<keyword evidence="2" id="KW-1133">Transmembrane helix</keyword>
<evidence type="ECO:0000256" key="1">
    <source>
        <dbReference type="SAM" id="MobiDB-lite"/>
    </source>
</evidence>
<dbReference type="AlphaFoldDB" id="A0A6L5YPY6"/>
<dbReference type="CDD" id="cd00761">
    <property type="entry name" value="Glyco_tranf_GTA_type"/>
    <property type="match status" value="1"/>
</dbReference>
<dbReference type="Pfam" id="PF01522">
    <property type="entry name" value="Polysacc_deac_1"/>
    <property type="match status" value="1"/>
</dbReference>
<dbReference type="GO" id="GO:0016020">
    <property type="term" value="C:membrane"/>
    <property type="evidence" value="ECO:0007669"/>
    <property type="project" value="TreeGrafter"/>
</dbReference>
<name>A0A6L5YPY6_9FIRM</name>
<proteinExistence type="predicted"/>
<dbReference type="GO" id="GO:0005975">
    <property type="term" value="P:carbohydrate metabolic process"/>
    <property type="evidence" value="ECO:0007669"/>
    <property type="project" value="InterPro"/>
</dbReference>
<feature type="compositionally biased region" description="Polar residues" evidence="1">
    <location>
        <begin position="282"/>
        <end position="291"/>
    </location>
</feature>
<dbReference type="InterPro" id="IPR011330">
    <property type="entry name" value="Glyco_hydro/deAcase_b/a-brl"/>
</dbReference>
<comment type="caution">
    <text evidence="4">The sequence shown here is derived from an EMBL/GenBank/DDBJ whole genome shotgun (WGS) entry which is preliminary data.</text>
</comment>
<dbReference type="SUPFAM" id="SSF88713">
    <property type="entry name" value="Glycoside hydrolase/deacetylase"/>
    <property type="match status" value="1"/>
</dbReference>
<dbReference type="PANTHER" id="PTHR10587">
    <property type="entry name" value="GLYCOSYL TRANSFERASE-RELATED"/>
    <property type="match status" value="1"/>
</dbReference>
<gene>
    <name evidence="4" type="ORF">FYJ75_04765</name>
</gene>
<evidence type="ECO:0000313" key="4">
    <source>
        <dbReference type="EMBL" id="MST74348.1"/>
    </source>
</evidence>
<reference evidence="4 5" key="1">
    <citation type="submission" date="2019-08" db="EMBL/GenBank/DDBJ databases">
        <title>In-depth cultivation of the pig gut microbiome towards novel bacterial diversity and tailored functional studies.</title>
        <authorList>
            <person name="Wylensek D."/>
            <person name="Hitch T.C.A."/>
            <person name="Clavel T."/>
        </authorList>
    </citation>
    <scope>NUCLEOTIDE SEQUENCE [LARGE SCALE GENOMIC DNA]</scope>
    <source>
        <strain evidence="4 5">MUC/MUC-530-WT-4D</strain>
    </source>
</reference>
<feature type="domain" description="NodB homology" evidence="3">
    <location>
        <begin position="71"/>
        <end position="250"/>
    </location>
</feature>
<dbReference type="InterPro" id="IPR050248">
    <property type="entry name" value="Polysacc_deacetylase_ArnD"/>
</dbReference>
<feature type="transmembrane region" description="Helical" evidence="2">
    <location>
        <begin position="20"/>
        <end position="38"/>
    </location>
</feature>
<keyword evidence="2" id="KW-0812">Transmembrane</keyword>
<dbReference type="Gene3D" id="3.20.20.370">
    <property type="entry name" value="Glycoside hydrolase/deacetylase"/>
    <property type="match status" value="1"/>
</dbReference>
<dbReference type="RefSeq" id="WP_154429314.1">
    <property type="nucleotide sequence ID" value="NZ_VUNI01000005.1"/>
</dbReference>
<keyword evidence="2" id="KW-0472">Membrane</keyword>
<sequence>MSQNSENSRNKKEKRASRSCVILGTAAVALFAFVVYIASIGGETINTGAWLKNSSYGDRELPIYCVDTKEKKIALSFDAAWGAEDFDSIMDTLEKHNVKVTFFMTGGWVETYPDCVKKLVEKGHDLGNHSEHHYDMTTISREEMKTELMTVHDKVKELTGYEMFLFRPPYGAYDNHVVKLAYDCNYYPIQWSVDSLDWKDYGVQSIIDTVCNHKALGPGAIILCHNGAKYTAEALDTLLTNLEQQGYEIVPISKLIIRDNYHMDVTGKQISDQKQKGKAAQGTEQTQEPSE</sequence>
<dbReference type="GO" id="GO:0016810">
    <property type="term" value="F:hydrolase activity, acting on carbon-nitrogen (but not peptide) bonds"/>
    <property type="evidence" value="ECO:0007669"/>
    <property type="project" value="InterPro"/>
</dbReference>